<accession>A0A382YZF8</accession>
<sequence>MYYIDMNDIMKQPERDNRIKKYGGWAMNISDTEAEKIVHDYGDVAYLFKRIIEDVFGEKYSYVVQDTEWSGDSFTWSIFPEGNRFLDEIAITFASPTNMIAQCNFEVKQSLLDCEFDELLTEIDEESSNWDYGDPDVPWELNTDTSDCYGDDECYAACWVHISAYHSDSGNVFQDLPTVDELDDYFERVKEVIDSHKKKTAKKGS</sequence>
<gene>
    <name evidence="1" type="ORF">METZ01_LOCUS441395</name>
</gene>
<dbReference type="AlphaFoldDB" id="A0A382YZF8"/>
<reference evidence="1" key="1">
    <citation type="submission" date="2018-05" db="EMBL/GenBank/DDBJ databases">
        <authorList>
            <person name="Lanie J.A."/>
            <person name="Ng W.-L."/>
            <person name="Kazmierczak K.M."/>
            <person name="Andrzejewski T.M."/>
            <person name="Davidsen T.M."/>
            <person name="Wayne K.J."/>
            <person name="Tettelin H."/>
            <person name="Glass J.I."/>
            <person name="Rusch D."/>
            <person name="Podicherti R."/>
            <person name="Tsui H.-C.T."/>
            <person name="Winkler M.E."/>
        </authorList>
    </citation>
    <scope>NUCLEOTIDE SEQUENCE</scope>
</reference>
<protein>
    <submittedName>
        <fullName evidence="1">Uncharacterized protein</fullName>
    </submittedName>
</protein>
<organism evidence="1">
    <name type="scientific">marine metagenome</name>
    <dbReference type="NCBI Taxonomy" id="408172"/>
    <lineage>
        <taxon>unclassified sequences</taxon>
        <taxon>metagenomes</taxon>
        <taxon>ecological metagenomes</taxon>
    </lineage>
</organism>
<name>A0A382YZF8_9ZZZZ</name>
<evidence type="ECO:0000313" key="1">
    <source>
        <dbReference type="EMBL" id="SVD88541.1"/>
    </source>
</evidence>
<dbReference type="EMBL" id="UINC01179714">
    <property type="protein sequence ID" value="SVD88541.1"/>
    <property type="molecule type" value="Genomic_DNA"/>
</dbReference>
<proteinExistence type="predicted"/>